<dbReference type="PANTHER" id="PTHR43884:SF20">
    <property type="entry name" value="ACYL-COA DEHYDROGENASE FADE28"/>
    <property type="match status" value="1"/>
</dbReference>
<organism evidence="8 9">
    <name type="scientific">Craterilacuibacter sinensis</name>
    <dbReference type="NCBI Taxonomy" id="2686017"/>
    <lineage>
        <taxon>Bacteria</taxon>
        <taxon>Pseudomonadati</taxon>
        <taxon>Pseudomonadota</taxon>
        <taxon>Betaproteobacteria</taxon>
        <taxon>Neisseriales</taxon>
        <taxon>Neisseriaceae</taxon>
        <taxon>Craterilacuibacter</taxon>
    </lineage>
</organism>
<accession>A0A845BQD6</accession>
<gene>
    <name evidence="8" type="ORF">GQF02_10755</name>
</gene>
<keyword evidence="9" id="KW-1185">Reference proteome</keyword>
<keyword evidence="3" id="KW-0285">Flavoprotein</keyword>
<dbReference type="Proteomes" id="UP000467214">
    <property type="component" value="Unassembled WGS sequence"/>
</dbReference>
<dbReference type="GO" id="GO:0050660">
    <property type="term" value="F:flavin adenine dinucleotide binding"/>
    <property type="evidence" value="ECO:0007669"/>
    <property type="project" value="InterPro"/>
</dbReference>
<dbReference type="InterPro" id="IPR009100">
    <property type="entry name" value="AcylCoA_DH/oxidase_NM_dom_sf"/>
</dbReference>
<dbReference type="PANTHER" id="PTHR43884">
    <property type="entry name" value="ACYL-COA DEHYDROGENASE"/>
    <property type="match status" value="1"/>
</dbReference>
<evidence type="ECO:0000259" key="6">
    <source>
        <dbReference type="Pfam" id="PF00441"/>
    </source>
</evidence>
<sequence length="351" mass="37976">MDFTYTDDQRAFRDAMRALLMVEASPERVREGWELDAGISPQLQELIAAQGLSALSVPEAFGGLGLADTDWALLSQEFGYYAVPDAALNTAYPAACLIAALPDAPSLQQATLPRLAAGELQLAISHPLNPLVADADRADLVLAWADSEVHAVPRSAVDVSALASVDPARRLYRVSLETGAGTRVADAAQGEVLWRELINRSNLAICGQLLGLTQRILDISIDYSAQRKQFGKAIGSFQAVKHHMADVAVQSEFAKPVFNRAAWAVEHGHPLRDVYVSQARLACSEAAALAARNGIQLHGAMGYTWECDLQIFMKRIWALASSWGDAAFHKARVADWLFAPDTEIGPGKTFI</sequence>
<name>A0A845BQD6_9NEIS</name>
<dbReference type="RefSeq" id="WP_160797035.1">
    <property type="nucleotide sequence ID" value="NZ_WSSB01000009.1"/>
</dbReference>
<protein>
    <submittedName>
        <fullName evidence="8">Acyl-CoA dehydrogenase</fullName>
    </submittedName>
</protein>
<evidence type="ECO:0000256" key="3">
    <source>
        <dbReference type="ARBA" id="ARBA00022630"/>
    </source>
</evidence>
<proteinExistence type="inferred from homology"/>
<dbReference type="Pfam" id="PF02771">
    <property type="entry name" value="Acyl-CoA_dh_N"/>
    <property type="match status" value="1"/>
</dbReference>
<dbReference type="Pfam" id="PF00441">
    <property type="entry name" value="Acyl-CoA_dh_1"/>
    <property type="match status" value="1"/>
</dbReference>
<dbReference type="EMBL" id="WSSB01000009">
    <property type="protein sequence ID" value="MXR37454.1"/>
    <property type="molecule type" value="Genomic_DNA"/>
</dbReference>
<dbReference type="AlphaFoldDB" id="A0A845BQD6"/>
<dbReference type="InterPro" id="IPR009075">
    <property type="entry name" value="AcylCo_DH/oxidase_C"/>
</dbReference>
<dbReference type="GO" id="GO:0003995">
    <property type="term" value="F:acyl-CoA dehydrogenase activity"/>
    <property type="evidence" value="ECO:0007669"/>
    <property type="project" value="TreeGrafter"/>
</dbReference>
<feature type="domain" description="Acyl-CoA dehydrogenase/oxidase C-terminal" evidence="6">
    <location>
        <begin position="196"/>
        <end position="336"/>
    </location>
</feature>
<dbReference type="InterPro" id="IPR013786">
    <property type="entry name" value="AcylCoA_DH/ox_N"/>
</dbReference>
<dbReference type="InterPro" id="IPR037069">
    <property type="entry name" value="AcylCoA_DH/ox_N_sf"/>
</dbReference>
<feature type="domain" description="Acyl-CoA dehydrogenase/oxidase N-terminal" evidence="7">
    <location>
        <begin position="6"/>
        <end position="119"/>
    </location>
</feature>
<evidence type="ECO:0000313" key="8">
    <source>
        <dbReference type="EMBL" id="MXR37454.1"/>
    </source>
</evidence>
<evidence type="ECO:0000313" key="9">
    <source>
        <dbReference type="Proteomes" id="UP000467214"/>
    </source>
</evidence>
<dbReference type="SUPFAM" id="SSF47203">
    <property type="entry name" value="Acyl-CoA dehydrogenase C-terminal domain-like"/>
    <property type="match status" value="1"/>
</dbReference>
<evidence type="ECO:0000256" key="5">
    <source>
        <dbReference type="ARBA" id="ARBA00023002"/>
    </source>
</evidence>
<evidence type="ECO:0000256" key="2">
    <source>
        <dbReference type="ARBA" id="ARBA00009347"/>
    </source>
</evidence>
<evidence type="ECO:0000256" key="4">
    <source>
        <dbReference type="ARBA" id="ARBA00022827"/>
    </source>
</evidence>
<keyword evidence="5" id="KW-0560">Oxidoreductase</keyword>
<dbReference type="InterPro" id="IPR036250">
    <property type="entry name" value="AcylCo_DH-like_C"/>
</dbReference>
<comment type="caution">
    <text evidence="8">The sequence shown here is derived from an EMBL/GenBank/DDBJ whole genome shotgun (WGS) entry which is preliminary data.</text>
</comment>
<evidence type="ECO:0000256" key="1">
    <source>
        <dbReference type="ARBA" id="ARBA00001974"/>
    </source>
</evidence>
<comment type="cofactor">
    <cofactor evidence="1">
        <name>FAD</name>
        <dbReference type="ChEBI" id="CHEBI:57692"/>
    </cofactor>
</comment>
<dbReference type="Gene3D" id="1.10.540.10">
    <property type="entry name" value="Acyl-CoA dehydrogenase/oxidase, N-terminal domain"/>
    <property type="match status" value="1"/>
</dbReference>
<dbReference type="Gene3D" id="1.20.140.10">
    <property type="entry name" value="Butyryl-CoA Dehydrogenase, subunit A, domain 3"/>
    <property type="match status" value="1"/>
</dbReference>
<evidence type="ECO:0000259" key="7">
    <source>
        <dbReference type="Pfam" id="PF02771"/>
    </source>
</evidence>
<keyword evidence="4" id="KW-0274">FAD</keyword>
<dbReference type="SUPFAM" id="SSF56645">
    <property type="entry name" value="Acyl-CoA dehydrogenase NM domain-like"/>
    <property type="match status" value="1"/>
</dbReference>
<comment type="similarity">
    <text evidence="2">Belongs to the acyl-CoA dehydrogenase family.</text>
</comment>
<reference evidence="8 9" key="1">
    <citation type="submission" date="2019-12" db="EMBL/GenBank/DDBJ databases">
        <title>Neisseriaceae gen. nov. sp. Genome sequencing and assembly.</title>
        <authorList>
            <person name="Liu Z."/>
            <person name="Li A."/>
        </authorList>
    </citation>
    <scope>NUCLEOTIDE SEQUENCE [LARGE SCALE GENOMIC DNA]</scope>
    <source>
        <strain evidence="8 9">B2N2-7</strain>
    </source>
</reference>